<feature type="transmembrane region" description="Helical" evidence="9">
    <location>
        <begin position="473"/>
        <end position="494"/>
    </location>
</feature>
<evidence type="ECO:0000256" key="6">
    <source>
        <dbReference type="ARBA" id="ARBA00022989"/>
    </source>
</evidence>
<dbReference type="InterPro" id="IPR045378">
    <property type="entry name" value="LNT_N"/>
</dbReference>
<dbReference type="EMBL" id="JBHRXI010000010">
    <property type="protein sequence ID" value="MFC3614371.1"/>
    <property type="molecule type" value="Genomic_DNA"/>
</dbReference>
<feature type="transmembrane region" description="Helical" evidence="9">
    <location>
        <begin position="158"/>
        <end position="179"/>
    </location>
</feature>
<gene>
    <name evidence="9 11" type="primary">lnt</name>
    <name evidence="11" type="ORF">ACFORG_11410</name>
</gene>
<evidence type="ECO:0000256" key="2">
    <source>
        <dbReference type="ARBA" id="ARBA00010065"/>
    </source>
</evidence>
<organism evidence="11 12">
    <name type="scientific">Lutimaribacter marinistellae</name>
    <dbReference type="NCBI Taxonomy" id="1820329"/>
    <lineage>
        <taxon>Bacteria</taxon>
        <taxon>Pseudomonadati</taxon>
        <taxon>Pseudomonadota</taxon>
        <taxon>Alphaproteobacteria</taxon>
        <taxon>Rhodobacterales</taxon>
        <taxon>Roseobacteraceae</taxon>
        <taxon>Lutimaribacter</taxon>
    </lineage>
</organism>
<evidence type="ECO:0000256" key="7">
    <source>
        <dbReference type="ARBA" id="ARBA00023136"/>
    </source>
</evidence>
<comment type="pathway">
    <text evidence="9">Protein modification; lipoprotein biosynthesis (N-acyl transfer).</text>
</comment>
<dbReference type="HAMAP" id="MF_01148">
    <property type="entry name" value="Lnt"/>
    <property type="match status" value="1"/>
</dbReference>
<evidence type="ECO:0000256" key="9">
    <source>
        <dbReference type="HAMAP-Rule" id="MF_01148"/>
    </source>
</evidence>
<sequence length="506" mass="54510">MTFLSGWPFWQRFVLSLTTGAVAAFGLPPMGLWVATLAALMLVPAIAGSARSRGECALLGWALGLGYFGHALVWIVEPFLVDAARHGWMAPFGLFFLAGGLALFWAAAFGLSMLAKGQRRRQIWFLIGTLSIAEVARGFLLTGFPWAGFAQIWVGTDVAQLLALVGPYGLGAATLAIALPPGHTLARGQGGGMLLIRSVPAMIFALFVIVWPNLRDPVEPGDQLVRLVQPNAAQHLKWHPDHAAEFFQRQLDYTAADPRPDLVVWPETSVPVWLDRARDAMEQVATASRGAPVVLGIQRSDYLGRIYNSMAVVGEGGTITDLYDKYHLVPFGEYVPFGDIMADYGITGFAANAGQGFSSGYGPDLIEVGSLGRALPLICYEAVFPQQLNAVSDRADMLLQITNDAWFGTQSGPYQHLAQARMRAIEQGLPMVRVANTGISAMIDPLGQVTASLPLGEAGYIDATLPRPFPQTLYAITGDLPVLLAIIALTLGVLRTRDPTEDQLVN</sequence>
<comment type="similarity">
    <text evidence="2 9">Belongs to the CN hydrolase family. Apolipoprotein N-acyltransferase subfamily.</text>
</comment>
<dbReference type="Pfam" id="PF00795">
    <property type="entry name" value="CN_hydrolase"/>
    <property type="match status" value="1"/>
</dbReference>
<feature type="transmembrane region" description="Helical" evidence="9">
    <location>
        <begin position="58"/>
        <end position="76"/>
    </location>
</feature>
<dbReference type="RefSeq" id="WP_386735579.1">
    <property type="nucleotide sequence ID" value="NZ_JBHRXI010000010.1"/>
</dbReference>
<dbReference type="Gene3D" id="3.60.110.10">
    <property type="entry name" value="Carbon-nitrogen hydrolase"/>
    <property type="match status" value="1"/>
</dbReference>
<evidence type="ECO:0000313" key="11">
    <source>
        <dbReference type="EMBL" id="MFC3614371.1"/>
    </source>
</evidence>
<keyword evidence="4 9" id="KW-0808">Transferase</keyword>
<feature type="transmembrane region" description="Helical" evidence="9">
    <location>
        <begin position="191"/>
        <end position="211"/>
    </location>
</feature>
<feature type="transmembrane region" description="Helical" evidence="9">
    <location>
        <begin position="123"/>
        <end position="146"/>
    </location>
</feature>
<keyword evidence="12" id="KW-1185">Reference proteome</keyword>
<dbReference type="CDD" id="cd07571">
    <property type="entry name" value="ALP_N-acyl_transferase"/>
    <property type="match status" value="1"/>
</dbReference>
<reference evidence="12" key="1">
    <citation type="journal article" date="2019" name="Int. J. Syst. Evol. Microbiol.">
        <title>The Global Catalogue of Microorganisms (GCM) 10K type strain sequencing project: providing services to taxonomists for standard genome sequencing and annotation.</title>
        <authorList>
            <consortium name="The Broad Institute Genomics Platform"/>
            <consortium name="The Broad Institute Genome Sequencing Center for Infectious Disease"/>
            <person name="Wu L."/>
            <person name="Ma J."/>
        </authorList>
    </citation>
    <scope>NUCLEOTIDE SEQUENCE [LARGE SCALE GENOMIC DNA]</scope>
    <source>
        <strain evidence="12">KCTC 42911</strain>
    </source>
</reference>
<keyword evidence="5 9" id="KW-0812">Transmembrane</keyword>
<feature type="domain" description="CN hydrolase" evidence="10">
    <location>
        <begin position="228"/>
        <end position="467"/>
    </location>
</feature>
<keyword evidence="3 9" id="KW-1003">Cell membrane</keyword>
<dbReference type="Proteomes" id="UP001595629">
    <property type="component" value="Unassembled WGS sequence"/>
</dbReference>
<comment type="function">
    <text evidence="9">Catalyzes the phospholipid dependent N-acylation of the N-terminal cysteine of apolipoprotein, the last step in lipoprotein maturation.</text>
</comment>
<name>A0ABV7TFI4_9RHOB</name>
<evidence type="ECO:0000313" key="12">
    <source>
        <dbReference type="Proteomes" id="UP001595629"/>
    </source>
</evidence>
<keyword evidence="6 9" id="KW-1133">Transmembrane helix</keyword>
<keyword evidence="8 9" id="KW-0012">Acyltransferase</keyword>
<dbReference type="EC" id="2.3.1.269" evidence="9"/>
<dbReference type="Pfam" id="PF20154">
    <property type="entry name" value="LNT_N"/>
    <property type="match status" value="1"/>
</dbReference>
<accession>A0ABV7TFI4</accession>
<evidence type="ECO:0000256" key="1">
    <source>
        <dbReference type="ARBA" id="ARBA00004651"/>
    </source>
</evidence>
<protein>
    <recommendedName>
        <fullName evidence="9">Apolipoprotein N-acyltransferase</fullName>
        <shortName evidence="9">ALP N-acyltransferase</shortName>
        <ecNumber evidence="9">2.3.1.269</ecNumber>
    </recommendedName>
</protein>
<dbReference type="InterPro" id="IPR036526">
    <property type="entry name" value="C-N_Hydrolase_sf"/>
</dbReference>
<evidence type="ECO:0000256" key="4">
    <source>
        <dbReference type="ARBA" id="ARBA00022679"/>
    </source>
</evidence>
<feature type="transmembrane region" description="Helical" evidence="9">
    <location>
        <begin position="20"/>
        <end position="46"/>
    </location>
</feature>
<comment type="caution">
    <text evidence="11">The sequence shown here is derived from an EMBL/GenBank/DDBJ whole genome shotgun (WGS) entry which is preliminary data.</text>
</comment>
<evidence type="ECO:0000256" key="3">
    <source>
        <dbReference type="ARBA" id="ARBA00022475"/>
    </source>
</evidence>
<evidence type="ECO:0000256" key="5">
    <source>
        <dbReference type="ARBA" id="ARBA00022692"/>
    </source>
</evidence>
<dbReference type="InterPro" id="IPR003010">
    <property type="entry name" value="C-N_Hydrolase"/>
</dbReference>
<dbReference type="PANTHER" id="PTHR38686:SF1">
    <property type="entry name" value="APOLIPOPROTEIN N-ACYLTRANSFERASE"/>
    <property type="match status" value="1"/>
</dbReference>
<comment type="catalytic activity">
    <reaction evidence="9">
        <text>N-terminal S-1,2-diacyl-sn-glyceryl-L-cysteinyl-[lipoprotein] + a glycerophospholipid = N-acyl-S-1,2-diacyl-sn-glyceryl-L-cysteinyl-[lipoprotein] + a 2-acyl-sn-glycero-3-phospholipid + H(+)</text>
        <dbReference type="Rhea" id="RHEA:48228"/>
        <dbReference type="Rhea" id="RHEA-COMP:14681"/>
        <dbReference type="Rhea" id="RHEA-COMP:14684"/>
        <dbReference type="ChEBI" id="CHEBI:15378"/>
        <dbReference type="ChEBI" id="CHEBI:136912"/>
        <dbReference type="ChEBI" id="CHEBI:140656"/>
        <dbReference type="ChEBI" id="CHEBI:140657"/>
        <dbReference type="ChEBI" id="CHEBI:140660"/>
        <dbReference type="EC" id="2.3.1.269"/>
    </reaction>
</comment>
<feature type="transmembrane region" description="Helical" evidence="9">
    <location>
        <begin position="88"/>
        <end position="111"/>
    </location>
</feature>
<evidence type="ECO:0000259" key="10">
    <source>
        <dbReference type="PROSITE" id="PS50263"/>
    </source>
</evidence>
<dbReference type="PANTHER" id="PTHR38686">
    <property type="entry name" value="APOLIPOPROTEIN N-ACYLTRANSFERASE"/>
    <property type="match status" value="1"/>
</dbReference>
<proteinExistence type="inferred from homology"/>
<dbReference type="NCBIfam" id="TIGR00546">
    <property type="entry name" value="lnt"/>
    <property type="match status" value="1"/>
</dbReference>
<dbReference type="PROSITE" id="PS50263">
    <property type="entry name" value="CN_HYDROLASE"/>
    <property type="match status" value="1"/>
</dbReference>
<comment type="subcellular location">
    <subcellularLocation>
        <location evidence="1 9">Cell membrane</location>
        <topology evidence="1 9">Multi-pass membrane protein</topology>
    </subcellularLocation>
</comment>
<dbReference type="SUPFAM" id="SSF56317">
    <property type="entry name" value="Carbon-nitrogen hydrolase"/>
    <property type="match status" value="1"/>
</dbReference>
<keyword evidence="7 9" id="KW-0472">Membrane</keyword>
<dbReference type="InterPro" id="IPR004563">
    <property type="entry name" value="Apolipo_AcylTrfase"/>
</dbReference>
<dbReference type="GO" id="GO:0016746">
    <property type="term" value="F:acyltransferase activity"/>
    <property type="evidence" value="ECO:0007669"/>
    <property type="project" value="UniProtKB-KW"/>
</dbReference>
<evidence type="ECO:0000256" key="8">
    <source>
        <dbReference type="ARBA" id="ARBA00023315"/>
    </source>
</evidence>